<dbReference type="GO" id="GO:0016491">
    <property type="term" value="F:oxidoreductase activity"/>
    <property type="evidence" value="ECO:0000318"/>
    <property type="project" value="GO_Central"/>
</dbReference>
<dbReference type="PaxDb" id="6945-B7PE69"/>
<dbReference type="PANTHER" id="PTHR11552">
    <property type="entry name" value="GLUCOSE-METHANOL-CHOLINE GMC OXIDOREDUCTASE"/>
    <property type="match status" value="1"/>
</dbReference>
<keyword evidence="5" id="KW-0560">Oxidoreductase</keyword>
<dbReference type="GO" id="GO:0050660">
    <property type="term" value="F:flavin adenine dinucleotide binding"/>
    <property type="evidence" value="ECO:0007669"/>
    <property type="project" value="InterPro"/>
</dbReference>
<comment type="similarity">
    <text evidence="1 2">Belongs to the GMC oxidoreductase family.</text>
</comment>
<dbReference type="VEuPathDB" id="VectorBase:ISCP_019018"/>
<evidence type="ECO:0000313" key="7">
    <source>
        <dbReference type="Proteomes" id="UP000001555"/>
    </source>
</evidence>
<dbReference type="Gene3D" id="3.30.560.10">
    <property type="entry name" value="Glucose Oxidase, domain 3"/>
    <property type="match status" value="1"/>
</dbReference>
<feature type="domain" description="Glucose-methanol-choline oxidoreductase N-terminal" evidence="4">
    <location>
        <begin position="190"/>
        <end position="213"/>
    </location>
</feature>
<feature type="region of interest" description="Disordered" evidence="3">
    <location>
        <begin position="1"/>
        <end position="21"/>
    </location>
</feature>
<dbReference type="Pfam" id="PF00732">
    <property type="entry name" value="GMC_oxred_N"/>
    <property type="match status" value="1"/>
</dbReference>
<dbReference type="EMBL" id="ABJB011122405">
    <property type="status" value="NOT_ANNOTATED_CDS"/>
    <property type="molecule type" value="Genomic_DNA"/>
</dbReference>
<dbReference type="EMBL" id="ABJB011018810">
    <property type="status" value="NOT_ANNOTATED_CDS"/>
    <property type="molecule type" value="Genomic_DNA"/>
</dbReference>
<evidence type="ECO:0000256" key="3">
    <source>
        <dbReference type="SAM" id="MobiDB-lite"/>
    </source>
</evidence>
<dbReference type="VEuPathDB" id="VectorBase:ISCI003861"/>
<dbReference type="AlphaFoldDB" id="B7PE69"/>
<feature type="non-terminal residue" evidence="5">
    <location>
        <position position="421"/>
    </location>
</feature>
<gene>
    <name evidence="5" type="ORF">IscW_ISCW003861</name>
</gene>
<dbReference type="STRING" id="6945.B7PE69"/>
<dbReference type="EMBL" id="ABJB010316002">
    <property type="status" value="NOT_ANNOTATED_CDS"/>
    <property type="molecule type" value="Genomic_DNA"/>
</dbReference>
<evidence type="ECO:0000313" key="5">
    <source>
        <dbReference type="EMBL" id="EEC04891.1"/>
    </source>
</evidence>
<dbReference type="Gene3D" id="3.50.50.60">
    <property type="entry name" value="FAD/NAD(P)-binding domain"/>
    <property type="match status" value="1"/>
</dbReference>
<keyword evidence="2" id="KW-0274">FAD</keyword>
<dbReference type="EnsemblMetazoa" id="ISCW003861-RA">
    <property type="protein sequence ID" value="ISCW003861-PA"/>
    <property type="gene ID" value="ISCW003861"/>
</dbReference>
<evidence type="ECO:0000259" key="4">
    <source>
        <dbReference type="PROSITE" id="PS00623"/>
    </source>
</evidence>
<dbReference type="InterPro" id="IPR036188">
    <property type="entry name" value="FAD/NAD-bd_sf"/>
</dbReference>
<dbReference type="InterPro" id="IPR000172">
    <property type="entry name" value="GMC_OxRdtase_N"/>
</dbReference>
<dbReference type="EC" id="1.1.99.10" evidence="5"/>
<dbReference type="GO" id="GO:0016614">
    <property type="term" value="F:oxidoreductase activity, acting on CH-OH group of donors"/>
    <property type="evidence" value="ECO:0007669"/>
    <property type="project" value="InterPro"/>
</dbReference>
<reference evidence="5 7" key="1">
    <citation type="submission" date="2008-03" db="EMBL/GenBank/DDBJ databases">
        <title>Annotation of Ixodes scapularis.</title>
        <authorList>
            <consortium name="Ixodes scapularis Genome Project Consortium"/>
            <person name="Caler E."/>
            <person name="Hannick L.I."/>
            <person name="Bidwell S."/>
            <person name="Joardar V."/>
            <person name="Thiagarajan M."/>
            <person name="Amedeo P."/>
            <person name="Galinsky K.J."/>
            <person name="Schobel S."/>
            <person name="Inman J."/>
            <person name="Hostetler J."/>
            <person name="Miller J."/>
            <person name="Hammond M."/>
            <person name="Megy K."/>
            <person name="Lawson D."/>
            <person name="Kodira C."/>
            <person name="Sutton G."/>
            <person name="Meyer J."/>
            <person name="Hill C.A."/>
            <person name="Birren B."/>
            <person name="Nene V."/>
            <person name="Collins F."/>
            <person name="Alarcon-Chaidez F."/>
            <person name="Wikel S."/>
            <person name="Strausberg R."/>
        </authorList>
    </citation>
    <scope>NUCLEOTIDE SEQUENCE [LARGE SCALE GENOMIC DNA]</scope>
    <source>
        <strain evidence="7">Wikel</strain>
        <strain evidence="5">Wikel colony</strain>
    </source>
</reference>
<dbReference type="InterPro" id="IPR012132">
    <property type="entry name" value="GMC_OxRdtase"/>
</dbReference>
<dbReference type="EMBL" id="DS694016">
    <property type="protein sequence ID" value="EEC04891.1"/>
    <property type="molecule type" value="Genomic_DNA"/>
</dbReference>
<reference evidence="6" key="2">
    <citation type="submission" date="2020-05" db="UniProtKB">
        <authorList>
            <consortium name="EnsemblMetazoa"/>
        </authorList>
    </citation>
    <scope>IDENTIFICATION</scope>
    <source>
        <strain evidence="6">wikel</strain>
    </source>
</reference>
<evidence type="ECO:0000256" key="2">
    <source>
        <dbReference type="RuleBase" id="RU003968"/>
    </source>
</evidence>
<evidence type="ECO:0000256" key="1">
    <source>
        <dbReference type="ARBA" id="ARBA00010790"/>
    </source>
</evidence>
<name>B7PE69_IXOSC</name>
<dbReference type="EMBL" id="ABJB010353812">
    <property type="status" value="NOT_ANNOTATED_CDS"/>
    <property type="molecule type" value="Genomic_DNA"/>
</dbReference>
<keyword evidence="7" id="KW-1185">Reference proteome</keyword>
<feature type="non-terminal residue" evidence="5">
    <location>
        <position position="1"/>
    </location>
</feature>
<dbReference type="HOGENOM" id="CLU_653121_0_0_1"/>
<protein>
    <submittedName>
        <fullName evidence="5 6">Glucose dehydrogenase, putative</fullName>
        <ecNumber evidence="5">1.1.99.10</ecNumber>
    </submittedName>
</protein>
<keyword evidence="2" id="KW-0285">Flavoprotein</keyword>
<dbReference type="OrthoDB" id="269227at2759"/>
<proteinExistence type="inferred from homology"/>
<feature type="compositionally biased region" description="Polar residues" evidence="3">
    <location>
        <begin position="1"/>
        <end position="11"/>
    </location>
</feature>
<dbReference type="VEuPathDB" id="VectorBase:ISCW003861"/>
<dbReference type="SUPFAM" id="SSF51905">
    <property type="entry name" value="FAD/NAD(P)-binding domain"/>
    <property type="match status" value="1"/>
</dbReference>
<organism>
    <name type="scientific">Ixodes scapularis</name>
    <name type="common">Black-legged tick</name>
    <name type="synonym">Deer tick</name>
    <dbReference type="NCBI Taxonomy" id="6945"/>
    <lineage>
        <taxon>Eukaryota</taxon>
        <taxon>Metazoa</taxon>
        <taxon>Ecdysozoa</taxon>
        <taxon>Arthropoda</taxon>
        <taxon>Chelicerata</taxon>
        <taxon>Arachnida</taxon>
        <taxon>Acari</taxon>
        <taxon>Parasitiformes</taxon>
        <taxon>Ixodida</taxon>
        <taxon>Ixodoidea</taxon>
        <taxon>Ixodidae</taxon>
        <taxon>Ixodinae</taxon>
        <taxon>Ixodes</taxon>
    </lineage>
</organism>
<accession>B7PE69</accession>
<sequence>RVPIPSIQTLPPATGRQWRGSAGLDRLDGEVLLNGSPGHSRRDRDISVREHAHTIASTMLSRTSLLAVTLVFAHFNPKQSPEFFDPPAPGLAKQYDYIIGKCFNHSTTRVFPGVSVGGGSAGSVLANRLSEDSSNRVLLLEAGGLEDSITDVPLFATLGQHTERDWSFQTEPQKNCCFALRDQRNVWSNGKVLGGSSVLNFMIYNRGNRRDYDSWAAGGALGWSYDEVLPYFMRSEDNTDSTLTSNGYHGVGGELTVSKAKYTTYVLDAFLKAGKELGYDAVDYNGPQQTGFSANQFTMRGNERWSTAKAFVLPVAGRKGRRNLHVSLFSQATKVVFQGKQAVGVTYRKAGRQYTVLASKEVVVSAGIWTIPGSTEAVAFVKTKYANESIDYPDVEIMLLSMPPASEFTEPFLIGMGLKRE</sequence>
<dbReference type="PANTHER" id="PTHR11552:SF227">
    <property type="entry name" value="GLUCOSE DEHYDROGENASE [FAD, QUINONE]-LIKE PROTEIN"/>
    <property type="match status" value="1"/>
</dbReference>
<evidence type="ECO:0000313" key="6">
    <source>
        <dbReference type="EnsemblMetazoa" id="ISCW003861-PA"/>
    </source>
</evidence>
<dbReference type="VEuPathDB" id="VectorBase:ISCI009995"/>
<dbReference type="Proteomes" id="UP000001555">
    <property type="component" value="Unassembled WGS sequence"/>
</dbReference>
<dbReference type="EMBL" id="ABJB010757961">
    <property type="status" value="NOT_ANNOTATED_CDS"/>
    <property type="molecule type" value="Genomic_DNA"/>
</dbReference>
<dbReference type="EMBL" id="ABJB010668272">
    <property type="status" value="NOT_ANNOTATED_CDS"/>
    <property type="molecule type" value="Genomic_DNA"/>
</dbReference>
<dbReference type="PROSITE" id="PS00623">
    <property type="entry name" value="GMC_OXRED_1"/>
    <property type="match status" value="1"/>
</dbReference>